<evidence type="ECO:0000256" key="4">
    <source>
        <dbReference type="ARBA" id="ARBA00022792"/>
    </source>
</evidence>
<dbReference type="OrthoDB" id="5576752at2759"/>
<accession>A0A317XTV8</accession>
<dbReference type="PANTHER" id="PTHR28202:SF1">
    <property type="entry name" value="ASSEMBLY FACTOR CBP4"/>
    <property type="match status" value="1"/>
</dbReference>
<evidence type="ECO:0000256" key="8">
    <source>
        <dbReference type="ARBA" id="ARBA00023186"/>
    </source>
</evidence>
<comment type="subcellular location">
    <subcellularLocation>
        <location evidence="1 10">Mitochondrion inner membrane</location>
        <topology evidence="1 10">Single-pass membrane protein</topology>
    </subcellularLocation>
</comment>
<dbReference type="GO" id="GO:0034551">
    <property type="term" value="P:mitochondrial respiratory chain complex III assembly"/>
    <property type="evidence" value="ECO:0007669"/>
    <property type="project" value="TreeGrafter"/>
</dbReference>
<evidence type="ECO:0000256" key="6">
    <source>
        <dbReference type="ARBA" id="ARBA00023128"/>
    </source>
</evidence>
<keyword evidence="13" id="KW-1185">Reference proteome</keyword>
<comment type="similarity">
    <text evidence="2 10">Belongs to the CBP4 family.</text>
</comment>
<organism evidence="12 13">
    <name type="scientific">Testicularia cyperi</name>
    <dbReference type="NCBI Taxonomy" id="1882483"/>
    <lineage>
        <taxon>Eukaryota</taxon>
        <taxon>Fungi</taxon>
        <taxon>Dikarya</taxon>
        <taxon>Basidiomycota</taxon>
        <taxon>Ustilaginomycotina</taxon>
        <taxon>Ustilaginomycetes</taxon>
        <taxon>Ustilaginales</taxon>
        <taxon>Anthracoideaceae</taxon>
        <taxon>Testicularia</taxon>
    </lineage>
</organism>
<dbReference type="Pfam" id="PF07960">
    <property type="entry name" value="CBP4"/>
    <property type="match status" value="1"/>
</dbReference>
<name>A0A317XTV8_9BASI</name>
<dbReference type="GO" id="GO:0005743">
    <property type="term" value="C:mitochondrial inner membrane"/>
    <property type="evidence" value="ECO:0007669"/>
    <property type="project" value="UniProtKB-SubCell"/>
</dbReference>
<feature type="transmembrane region" description="Helical" evidence="10">
    <location>
        <begin position="6"/>
        <end position="24"/>
    </location>
</feature>
<evidence type="ECO:0000256" key="11">
    <source>
        <dbReference type="SAM" id="MobiDB-lite"/>
    </source>
</evidence>
<evidence type="ECO:0000313" key="12">
    <source>
        <dbReference type="EMBL" id="PWZ01482.1"/>
    </source>
</evidence>
<gene>
    <name evidence="12" type="ORF">BCV70DRAFT_74735</name>
</gene>
<keyword evidence="4 10" id="KW-0999">Mitochondrion inner membrane</keyword>
<evidence type="ECO:0000256" key="1">
    <source>
        <dbReference type="ARBA" id="ARBA00004434"/>
    </source>
</evidence>
<feature type="region of interest" description="Disordered" evidence="11">
    <location>
        <begin position="60"/>
        <end position="91"/>
    </location>
</feature>
<evidence type="ECO:0000256" key="10">
    <source>
        <dbReference type="RuleBase" id="RU368005"/>
    </source>
</evidence>
<reference evidence="12 13" key="1">
    <citation type="journal article" date="2018" name="Mol. Biol. Evol.">
        <title>Broad Genomic Sampling Reveals a Smut Pathogenic Ancestry of the Fungal Clade Ustilaginomycotina.</title>
        <authorList>
            <person name="Kijpornyongpan T."/>
            <person name="Mondo S.J."/>
            <person name="Barry K."/>
            <person name="Sandor L."/>
            <person name="Lee J."/>
            <person name="Lipzen A."/>
            <person name="Pangilinan J."/>
            <person name="LaButti K."/>
            <person name="Hainaut M."/>
            <person name="Henrissat B."/>
            <person name="Grigoriev I.V."/>
            <person name="Spatafora J.W."/>
            <person name="Aime M.C."/>
        </authorList>
    </citation>
    <scope>NUCLEOTIDE SEQUENCE [LARGE SCALE GENOMIC DNA]</scope>
    <source>
        <strain evidence="12 13">MCA 3645</strain>
    </source>
</reference>
<dbReference type="Proteomes" id="UP000246740">
    <property type="component" value="Unassembled WGS sequence"/>
</dbReference>
<evidence type="ECO:0000256" key="2">
    <source>
        <dbReference type="ARBA" id="ARBA00006780"/>
    </source>
</evidence>
<keyword evidence="7 10" id="KW-0472">Membrane</keyword>
<protein>
    <recommendedName>
        <fullName evidence="10">Cytochrome b mRNA-processing protein 4</fullName>
    </recommendedName>
</protein>
<keyword evidence="3 10" id="KW-0812">Transmembrane</keyword>
<keyword evidence="6 10" id="KW-0496">Mitochondrion</keyword>
<sequence>MAGSPWPRAITGGFVIIAVGYAIMKATTPTDQQFYDSLSPDLKRQVDNQRLAAQRKAAYAEQLKRARDQDDSGPVWAEGAKARDSTPPPRI</sequence>
<evidence type="ECO:0000256" key="9">
    <source>
        <dbReference type="ARBA" id="ARBA00025413"/>
    </source>
</evidence>
<evidence type="ECO:0000313" key="13">
    <source>
        <dbReference type="Proteomes" id="UP000246740"/>
    </source>
</evidence>
<evidence type="ECO:0000256" key="7">
    <source>
        <dbReference type="ARBA" id="ARBA00023136"/>
    </source>
</evidence>
<evidence type="ECO:0000256" key="5">
    <source>
        <dbReference type="ARBA" id="ARBA00022989"/>
    </source>
</evidence>
<dbReference type="PANTHER" id="PTHR28202">
    <property type="entry name" value="ASSEMBLY FACTOR CBP4"/>
    <property type="match status" value="1"/>
</dbReference>
<dbReference type="EMBL" id="KZ819190">
    <property type="protein sequence ID" value="PWZ01482.1"/>
    <property type="molecule type" value="Genomic_DNA"/>
</dbReference>
<evidence type="ECO:0000256" key="3">
    <source>
        <dbReference type="ARBA" id="ARBA00022692"/>
    </source>
</evidence>
<dbReference type="AlphaFoldDB" id="A0A317XTV8"/>
<dbReference type="InParanoid" id="A0A317XTV8"/>
<keyword evidence="5 10" id="KW-1133">Transmembrane helix</keyword>
<dbReference type="InterPro" id="IPR012420">
    <property type="entry name" value="Cbp4"/>
</dbReference>
<comment type="function">
    <text evidence="9 10">Essential for the assembly of ubiquinol-cytochrome c reductase. It has a direct effect on the correct occurrence of the Rieske protein, core 4, core 5 and apocytochrome b.</text>
</comment>
<keyword evidence="8 10" id="KW-0143">Chaperone</keyword>
<dbReference type="STRING" id="1882483.A0A317XTV8"/>
<proteinExistence type="inferred from homology"/>